<dbReference type="InterPro" id="IPR038765">
    <property type="entry name" value="Papain-like_cys_pep_sf"/>
</dbReference>
<keyword evidence="3 6" id="KW-0732">Signal</keyword>
<evidence type="ECO:0000313" key="8">
    <source>
        <dbReference type="EMBL" id="GGN93843.1"/>
    </source>
</evidence>
<evidence type="ECO:0000313" key="9">
    <source>
        <dbReference type="Proteomes" id="UP000606653"/>
    </source>
</evidence>
<sequence length="157" mass="17109">MFKKISLVLAGTILLSSFSASTTAPVSAGESLSESVNEYVGVPYKWGGTTKNGMDCSGFILAVFDHFNIDLPRVSRDQAKTGTPVARENLRPGDLVFFNTSGKGISHVGIYVENNKFAHASSSKGVTLSRMDQGYFATRYVTARRITNDSSYQHMVR</sequence>
<accession>A0ABQ2KUM0</accession>
<dbReference type="Proteomes" id="UP000606653">
    <property type="component" value="Unassembled WGS sequence"/>
</dbReference>
<dbReference type="Gene3D" id="3.90.1720.10">
    <property type="entry name" value="endopeptidase domain like (from Nostoc punctiforme)"/>
    <property type="match status" value="1"/>
</dbReference>
<dbReference type="PROSITE" id="PS51935">
    <property type="entry name" value="NLPC_P60"/>
    <property type="match status" value="1"/>
</dbReference>
<evidence type="ECO:0000256" key="2">
    <source>
        <dbReference type="ARBA" id="ARBA00022670"/>
    </source>
</evidence>
<dbReference type="EMBL" id="BMLN01000002">
    <property type="protein sequence ID" value="GGN93843.1"/>
    <property type="molecule type" value="Genomic_DNA"/>
</dbReference>
<feature type="chain" id="PRO_5047242579" description="NlpC/P60 domain-containing protein" evidence="6">
    <location>
        <begin position="29"/>
        <end position="157"/>
    </location>
</feature>
<organism evidence="8 9">
    <name type="scientific">Saccharibacillus kuerlensis</name>
    <dbReference type="NCBI Taxonomy" id="459527"/>
    <lineage>
        <taxon>Bacteria</taxon>
        <taxon>Bacillati</taxon>
        <taxon>Bacillota</taxon>
        <taxon>Bacilli</taxon>
        <taxon>Bacillales</taxon>
        <taxon>Paenibacillaceae</taxon>
        <taxon>Saccharibacillus</taxon>
    </lineage>
</organism>
<dbReference type="PANTHER" id="PTHR47360:SF1">
    <property type="entry name" value="ENDOPEPTIDASE NLPC-RELATED"/>
    <property type="match status" value="1"/>
</dbReference>
<feature type="domain" description="NlpC/P60" evidence="7">
    <location>
        <begin position="26"/>
        <end position="147"/>
    </location>
</feature>
<evidence type="ECO:0000256" key="5">
    <source>
        <dbReference type="ARBA" id="ARBA00022807"/>
    </source>
</evidence>
<gene>
    <name evidence="8" type="ORF">GCM10010969_08020</name>
</gene>
<dbReference type="InterPro" id="IPR000064">
    <property type="entry name" value="NLP_P60_dom"/>
</dbReference>
<dbReference type="RefSeq" id="WP_018976901.1">
    <property type="nucleotide sequence ID" value="NZ_BMLN01000002.1"/>
</dbReference>
<evidence type="ECO:0000256" key="1">
    <source>
        <dbReference type="ARBA" id="ARBA00007074"/>
    </source>
</evidence>
<keyword evidence="4" id="KW-0378">Hydrolase</keyword>
<dbReference type="SUPFAM" id="SSF54001">
    <property type="entry name" value="Cysteine proteinases"/>
    <property type="match status" value="1"/>
</dbReference>
<dbReference type="InterPro" id="IPR052062">
    <property type="entry name" value="Murein_DD/LD_carboxypeptidase"/>
</dbReference>
<dbReference type="Pfam" id="PF00877">
    <property type="entry name" value="NLPC_P60"/>
    <property type="match status" value="1"/>
</dbReference>
<proteinExistence type="inferred from homology"/>
<reference evidence="9" key="1">
    <citation type="journal article" date="2019" name="Int. J. Syst. Evol. Microbiol.">
        <title>The Global Catalogue of Microorganisms (GCM) 10K type strain sequencing project: providing services to taxonomists for standard genome sequencing and annotation.</title>
        <authorList>
            <consortium name="The Broad Institute Genomics Platform"/>
            <consortium name="The Broad Institute Genome Sequencing Center for Infectious Disease"/>
            <person name="Wu L."/>
            <person name="Ma J."/>
        </authorList>
    </citation>
    <scope>NUCLEOTIDE SEQUENCE [LARGE SCALE GENOMIC DNA]</scope>
    <source>
        <strain evidence="9">CGMCC 1.6964</strain>
    </source>
</reference>
<feature type="signal peptide" evidence="6">
    <location>
        <begin position="1"/>
        <end position="28"/>
    </location>
</feature>
<name>A0ABQ2KUM0_9BACL</name>
<evidence type="ECO:0000256" key="3">
    <source>
        <dbReference type="ARBA" id="ARBA00022729"/>
    </source>
</evidence>
<evidence type="ECO:0000256" key="6">
    <source>
        <dbReference type="SAM" id="SignalP"/>
    </source>
</evidence>
<keyword evidence="2" id="KW-0645">Protease</keyword>
<keyword evidence="9" id="KW-1185">Reference proteome</keyword>
<evidence type="ECO:0000256" key="4">
    <source>
        <dbReference type="ARBA" id="ARBA00022801"/>
    </source>
</evidence>
<comment type="similarity">
    <text evidence="1">Belongs to the peptidase C40 family.</text>
</comment>
<dbReference type="PANTHER" id="PTHR47360">
    <property type="entry name" value="MUREIN DD-ENDOPEPTIDASE MEPS/MUREIN LD-CARBOXYPEPTIDASE"/>
    <property type="match status" value="1"/>
</dbReference>
<protein>
    <recommendedName>
        <fullName evidence="7">NlpC/P60 domain-containing protein</fullName>
    </recommendedName>
</protein>
<keyword evidence="5" id="KW-0788">Thiol protease</keyword>
<comment type="caution">
    <text evidence="8">The sequence shown here is derived from an EMBL/GenBank/DDBJ whole genome shotgun (WGS) entry which is preliminary data.</text>
</comment>
<evidence type="ECO:0000259" key="7">
    <source>
        <dbReference type="PROSITE" id="PS51935"/>
    </source>
</evidence>